<dbReference type="Pfam" id="PF01645">
    <property type="entry name" value="Glu_synthase"/>
    <property type="match status" value="1"/>
</dbReference>
<dbReference type="PANTHER" id="PTHR43819">
    <property type="entry name" value="ARCHAEAL-TYPE GLUTAMATE SYNTHASE [NADPH]"/>
    <property type="match status" value="1"/>
</dbReference>
<keyword evidence="2" id="KW-1133">Transmembrane helix</keyword>
<reference evidence="4 5" key="1">
    <citation type="submission" date="2021-05" db="EMBL/GenBank/DDBJ databases">
        <title>Culturable bacteria isolated from Daya Bay.</title>
        <authorList>
            <person name="Zheng W."/>
            <person name="Yu S."/>
            <person name="Huang Y."/>
        </authorList>
    </citation>
    <scope>NUCLEOTIDE SEQUENCE [LARGE SCALE GENOMIC DNA]</scope>
    <source>
        <strain evidence="4 5">DP4N28-5</strain>
    </source>
</reference>
<feature type="transmembrane region" description="Helical" evidence="2">
    <location>
        <begin position="6"/>
        <end position="32"/>
    </location>
</feature>
<keyword evidence="2" id="KW-0812">Transmembrane</keyword>
<dbReference type="Proteomes" id="UP000756530">
    <property type="component" value="Unassembled WGS sequence"/>
</dbReference>
<evidence type="ECO:0000259" key="3">
    <source>
        <dbReference type="Pfam" id="PF01645"/>
    </source>
</evidence>
<gene>
    <name evidence="4" type="ORF">KJP28_15335</name>
</gene>
<evidence type="ECO:0000256" key="2">
    <source>
        <dbReference type="SAM" id="Phobius"/>
    </source>
</evidence>
<name>A0ABS6T505_9RHOB</name>
<sequence length="497" mass="54343">MGSTVWYLELLALALVVVIGLVIAAAIFMWFIDKFQTADAVRRNYPVIGRFRHLFTNLGEFFRQYFFAMDREEMPFNRAQRDWVYKAADDKDNTIAFGSTRNISAPGTTIFVNAAFPPLGFQYAKTAPLVIGPGAREPYSAGSIFNISGMSYGALSKPAVRALSRGAKEAGIWMNTGEGGLSPYHLEGGCDVVYQIGTAKYGVRDEEGNLSDEKLREVAAHPEVKMFELKLAQGAKPGKGGILPAAKVDEEIARIRGIPVGKASESPNRHAEIDDWGDLLDVIAHIRDVTGKPVGFKTVVGAVDPFSDLFDAIIRRGEEHAPDFITIDGGEGGTGAAPMPLMDLVGMPIREALPRIVDLRDQRGLHDRIRIVASGKMVNPSDVAWAICAGADFVMSARGFMFSLGCIQALKCNKNTCPTGVTTHDEHLQRGLVPKEKAKKVAAFARNMSREVETIAHSVGVAEPRQMRRRHVRIVQADGRSIPMNEIYPSYNTHALS</sequence>
<evidence type="ECO:0000256" key="1">
    <source>
        <dbReference type="PIRNR" id="PIRNR006429"/>
    </source>
</evidence>
<keyword evidence="5" id="KW-1185">Reference proteome</keyword>
<proteinExistence type="inferred from homology"/>
<dbReference type="PIRSF" id="PIRSF006429">
    <property type="entry name" value="GOGAT_lg_2"/>
    <property type="match status" value="1"/>
</dbReference>
<dbReference type="RefSeq" id="WP_218393514.1">
    <property type="nucleotide sequence ID" value="NZ_JAHUZE010000004.1"/>
</dbReference>
<dbReference type="PANTHER" id="PTHR43819:SF1">
    <property type="entry name" value="ARCHAEAL-TYPE GLUTAMATE SYNTHASE [NADPH]"/>
    <property type="match status" value="1"/>
</dbReference>
<organism evidence="4 5">
    <name type="scientific">Maritimibacter dapengensis</name>
    <dbReference type="NCBI Taxonomy" id="2836868"/>
    <lineage>
        <taxon>Bacteria</taxon>
        <taxon>Pseudomonadati</taxon>
        <taxon>Pseudomonadota</taxon>
        <taxon>Alphaproteobacteria</taxon>
        <taxon>Rhodobacterales</taxon>
        <taxon>Roseobacteraceae</taxon>
        <taxon>Maritimibacter</taxon>
    </lineage>
</organism>
<feature type="domain" description="Glutamate synthase" evidence="3">
    <location>
        <begin position="139"/>
        <end position="461"/>
    </location>
</feature>
<dbReference type="InterPro" id="IPR002932">
    <property type="entry name" value="Glu_synthdom"/>
</dbReference>
<protein>
    <submittedName>
        <fullName evidence="4">FMN-binding glutamate synthase family protein</fullName>
    </submittedName>
</protein>
<comment type="similarity">
    <text evidence="1">Belongs to the glutamate synthase family.</text>
</comment>
<dbReference type="InterPro" id="IPR024188">
    <property type="entry name" value="GltB"/>
</dbReference>
<keyword evidence="2" id="KW-0472">Membrane</keyword>
<comment type="caution">
    <text evidence="4">The sequence shown here is derived from an EMBL/GenBank/DDBJ whole genome shotgun (WGS) entry which is preliminary data.</text>
</comment>
<dbReference type="EMBL" id="JAHUZE010000004">
    <property type="protein sequence ID" value="MBV7380303.1"/>
    <property type="molecule type" value="Genomic_DNA"/>
</dbReference>
<evidence type="ECO:0000313" key="5">
    <source>
        <dbReference type="Proteomes" id="UP000756530"/>
    </source>
</evidence>
<evidence type="ECO:0000313" key="4">
    <source>
        <dbReference type="EMBL" id="MBV7380303.1"/>
    </source>
</evidence>
<dbReference type="CDD" id="cd02808">
    <property type="entry name" value="GltS_FMN"/>
    <property type="match status" value="1"/>
</dbReference>
<accession>A0ABS6T505</accession>